<evidence type="ECO:0000256" key="1">
    <source>
        <dbReference type="ARBA" id="ARBA00004738"/>
    </source>
</evidence>
<evidence type="ECO:0000256" key="8">
    <source>
        <dbReference type="ARBA" id="ARBA00023096"/>
    </source>
</evidence>
<comment type="pathway">
    <text evidence="2 9">Cofactor metabolism; pyridoxal 5'-phosphate salvage; pyridoxal 5'-phosphate from pyridoxine 5'-phosphate: step 1/1.</text>
</comment>
<comment type="function">
    <text evidence="9">Catalyzes the oxidation of either pyridoxine 5'-phosphate (PNP) or pyridoxamine 5'-phosphate (PMP) into pyridoxal 5'-phosphate (PLP).</text>
</comment>
<feature type="binding site" evidence="9 10">
    <location>
        <position position="128"/>
    </location>
    <ligand>
        <name>substrate</name>
    </ligand>
</feature>
<comment type="caution">
    <text evidence="9">Lacks conserved residue(s) required for the propagation of feature annotation.</text>
</comment>
<evidence type="ECO:0000259" key="12">
    <source>
        <dbReference type="Pfam" id="PF01243"/>
    </source>
</evidence>
<evidence type="ECO:0000313" key="14">
    <source>
        <dbReference type="EMBL" id="PZX62757.1"/>
    </source>
</evidence>
<dbReference type="InterPro" id="IPR011576">
    <property type="entry name" value="Pyridox_Oxase_N"/>
</dbReference>
<dbReference type="InterPro" id="IPR012349">
    <property type="entry name" value="Split_barrel_FMN-bd"/>
</dbReference>
<evidence type="ECO:0000256" key="7">
    <source>
        <dbReference type="ARBA" id="ARBA00023002"/>
    </source>
</evidence>
<dbReference type="PANTHER" id="PTHR10851:SF0">
    <property type="entry name" value="PYRIDOXINE-5'-PHOSPHATE OXIDASE"/>
    <property type="match status" value="1"/>
</dbReference>
<dbReference type="PIRSF" id="PIRSF000190">
    <property type="entry name" value="Pyd_amn-ph_oxd"/>
    <property type="match status" value="1"/>
</dbReference>
<comment type="cofactor">
    <cofactor evidence="9 11">
        <name>FMN</name>
        <dbReference type="ChEBI" id="CHEBI:58210"/>
    </cofactor>
    <text evidence="9 11">Binds 1 FMN per subunit.</text>
</comment>
<dbReference type="OrthoDB" id="9780392at2"/>
<dbReference type="SUPFAM" id="SSF50475">
    <property type="entry name" value="FMN-binding split barrel"/>
    <property type="match status" value="1"/>
</dbReference>
<keyword evidence="7 9" id="KW-0560">Oxidoreductase</keyword>
<dbReference type="Pfam" id="PF01243">
    <property type="entry name" value="PNPOx_N"/>
    <property type="match status" value="1"/>
</dbReference>
<feature type="binding site" evidence="9 10">
    <location>
        <begin position="192"/>
        <end position="194"/>
    </location>
    <ligand>
        <name>substrate</name>
    </ligand>
</feature>
<feature type="binding site" evidence="9 11">
    <location>
        <position position="84"/>
    </location>
    <ligand>
        <name>FMN</name>
        <dbReference type="ChEBI" id="CHEBI:58210"/>
    </ligand>
</feature>
<dbReference type="GO" id="GO:0010181">
    <property type="term" value="F:FMN binding"/>
    <property type="evidence" value="ECO:0007669"/>
    <property type="project" value="UniProtKB-UniRule"/>
</dbReference>
<comment type="caution">
    <text evidence="14">The sequence shown here is derived from an EMBL/GenBank/DDBJ whole genome shotgun (WGS) entry which is preliminary data.</text>
</comment>
<dbReference type="NCBIfam" id="NF004231">
    <property type="entry name" value="PRK05679.1"/>
    <property type="match status" value="1"/>
</dbReference>
<keyword evidence="5 9" id="KW-0285">Flavoprotein</keyword>
<feature type="binding site" evidence="9 11">
    <location>
        <position position="106"/>
    </location>
    <ligand>
        <name>FMN</name>
        <dbReference type="ChEBI" id="CHEBI:58210"/>
    </ligand>
</feature>
<evidence type="ECO:0000259" key="13">
    <source>
        <dbReference type="Pfam" id="PF10590"/>
    </source>
</evidence>
<evidence type="ECO:0000256" key="4">
    <source>
        <dbReference type="ARBA" id="ARBA00011738"/>
    </source>
</evidence>
<evidence type="ECO:0000256" key="9">
    <source>
        <dbReference type="HAMAP-Rule" id="MF_01629"/>
    </source>
</evidence>
<dbReference type="HAMAP" id="MF_01629">
    <property type="entry name" value="PdxH"/>
    <property type="match status" value="1"/>
</dbReference>
<feature type="binding site" evidence="9 11">
    <location>
        <begin position="141"/>
        <end position="142"/>
    </location>
    <ligand>
        <name>FMN</name>
        <dbReference type="ChEBI" id="CHEBI:58210"/>
    </ligand>
</feature>
<dbReference type="Pfam" id="PF10590">
    <property type="entry name" value="PNP_phzG_C"/>
    <property type="match status" value="1"/>
</dbReference>
<dbReference type="AlphaFoldDB" id="A0A2W7S693"/>
<feature type="binding site" evidence="9 10">
    <location>
        <position position="124"/>
    </location>
    <ligand>
        <name>substrate</name>
    </ligand>
</feature>
<evidence type="ECO:0000256" key="10">
    <source>
        <dbReference type="PIRSR" id="PIRSR000190-1"/>
    </source>
</evidence>
<organism evidence="14 15">
    <name type="scientific">Hydrotalea sandarakina</name>
    <dbReference type="NCBI Taxonomy" id="1004304"/>
    <lineage>
        <taxon>Bacteria</taxon>
        <taxon>Pseudomonadati</taxon>
        <taxon>Bacteroidota</taxon>
        <taxon>Chitinophagia</taxon>
        <taxon>Chitinophagales</taxon>
        <taxon>Chitinophagaceae</taxon>
        <taxon>Hydrotalea</taxon>
    </lineage>
</organism>
<feature type="binding site" evidence="9 11">
    <location>
        <begin position="62"/>
        <end position="67"/>
    </location>
    <ligand>
        <name>FMN</name>
        <dbReference type="ChEBI" id="CHEBI:58210"/>
    </ligand>
</feature>
<evidence type="ECO:0000256" key="3">
    <source>
        <dbReference type="ARBA" id="ARBA00007301"/>
    </source>
</evidence>
<feature type="domain" description="Pyridoxamine 5'-phosphate oxidase N-terminal" evidence="12">
    <location>
        <begin position="36"/>
        <end position="161"/>
    </location>
</feature>
<evidence type="ECO:0000256" key="5">
    <source>
        <dbReference type="ARBA" id="ARBA00022630"/>
    </source>
</evidence>
<dbReference type="RefSeq" id="WP_111294760.1">
    <property type="nucleotide sequence ID" value="NZ_QKZV01000004.1"/>
</dbReference>
<proteinExistence type="inferred from homology"/>
<protein>
    <recommendedName>
        <fullName evidence="9">Pyridoxine/pyridoxamine 5'-phosphate oxidase</fullName>
        <ecNumber evidence="9">1.4.3.5</ecNumber>
    </recommendedName>
    <alternativeName>
        <fullName evidence="9">PNP/PMP oxidase</fullName>
        <shortName evidence="9">PNPOx</shortName>
    </alternativeName>
    <alternativeName>
        <fullName evidence="9">Pyridoxal 5'-phosphate synthase</fullName>
    </alternativeName>
</protein>
<evidence type="ECO:0000256" key="11">
    <source>
        <dbReference type="PIRSR" id="PIRSR000190-2"/>
    </source>
</evidence>
<evidence type="ECO:0000313" key="15">
    <source>
        <dbReference type="Proteomes" id="UP000249720"/>
    </source>
</evidence>
<name>A0A2W7S693_9BACT</name>
<comment type="catalytic activity">
    <reaction evidence="9">
        <text>pyridoxamine 5'-phosphate + O2 + H2O = pyridoxal 5'-phosphate + H2O2 + NH4(+)</text>
        <dbReference type="Rhea" id="RHEA:15817"/>
        <dbReference type="ChEBI" id="CHEBI:15377"/>
        <dbReference type="ChEBI" id="CHEBI:15379"/>
        <dbReference type="ChEBI" id="CHEBI:16240"/>
        <dbReference type="ChEBI" id="CHEBI:28938"/>
        <dbReference type="ChEBI" id="CHEBI:58451"/>
        <dbReference type="ChEBI" id="CHEBI:597326"/>
        <dbReference type="EC" id="1.4.3.5"/>
    </reaction>
</comment>
<dbReference type="EC" id="1.4.3.5" evidence="9"/>
<dbReference type="InterPro" id="IPR019740">
    <property type="entry name" value="Pyridox_Oxase_CS"/>
</dbReference>
<gene>
    <name evidence="9" type="primary">pdxH</name>
    <name evidence="14" type="ORF">LX80_01451</name>
</gene>
<dbReference type="Proteomes" id="UP000249720">
    <property type="component" value="Unassembled WGS sequence"/>
</dbReference>
<dbReference type="InterPro" id="IPR000659">
    <property type="entry name" value="Pyridox_Oxase"/>
</dbReference>
<comment type="catalytic activity">
    <reaction evidence="9">
        <text>pyridoxine 5'-phosphate + O2 = pyridoxal 5'-phosphate + H2O2</text>
        <dbReference type="Rhea" id="RHEA:15149"/>
        <dbReference type="ChEBI" id="CHEBI:15379"/>
        <dbReference type="ChEBI" id="CHEBI:16240"/>
        <dbReference type="ChEBI" id="CHEBI:58589"/>
        <dbReference type="ChEBI" id="CHEBI:597326"/>
        <dbReference type="EC" id="1.4.3.5"/>
    </reaction>
</comment>
<comment type="subunit">
    <text evidence="4 9">Homodimer.</text>
</comment>
<feature type="domain" description="Pyridoxine 5'-phosphate oxidase dimerisation C-terminal" evidence="13">
    <location>
        <begin position="173"/>
        <end position="214"/>
    </location>
</feature>
<comment type="pathway">
    <text evidence="1 9">Cofactor metabolism; pyridoxal 5'-phosphate salvage; pyridoxal 5'-phosphate from pyridoxamine 5'-phosphate: step 1/1.</text>
</comment>
<keyword evidence="15" id="KW-1185">Reference proteome</keyword>
<feature type="binding site" evidence="9 11">
    <location>
        <position position="196"/>
    </location>
    <ligand>
        <name>FMN</name>
        <dbReference type="ChEBI" id="CHEBI:58210"/>
    </ligand>
</feature>
<dbReference type="InterPro" id="IPR019576">
    <property type="entry name" value="Pyridoxamine_oxidase_dimer_C"/>
</dbReference>
<feature type="binding site" evidence="10">
    <location>
        <begin position="9"/>
        <end position="12"/>
    </location>
    <ligand>
        <name>substrate</name>
    </ligand>
</feature>
<feature type="binding site" evidence="9 10">
    <location>
        <position position="132"/>
    </location>
    <ligand>
        <name>substrate</name>
    </ligand>
</feature>
<reference evidence="14 15" key="1">
    <citation type="submission" date="2018-06" db="EMBL/GenBank/DDBJ databases">
        <title>Genomic Encyclopedia of Archaeal and Bacterial Type Strains, Phase II (KMG-II): from individual species to whole genera.</title>
        <authorList>
            <person name="Goeker M."/>
        </authorList>
    </citation>
    <scope>NUCLEOTIDE SEQUENCE [LARGE SCALE GENOMIC DNA]</scope>
    <source>
        <strain evidence="14 15">DSM 23241</strain>
    </source>
</reference>
<dbReference type="FunFam" id="2.30.110.10:FF:000005">
    <property type="entry name" value="NAD(P)H-hydrate epimerase"/>
    <property type="match status" value="1"/>
</dbReference>
<keyword evidence="8 9" id="KW-0664">Pyridoxine biosynthesis</keyword>
<feature type="binding site" evidence="9 11">
    <location>
        <position position="186"/>
    </location>
    <ligand>
        <name>FMN</name>
        <dbReference type="ChEBI" id="CHEBI:58210"/>
    </ligand>
</feature>
<evidence type="ECO:0000256" key="2">
    <source>
        <dbReference type="ARBA" id="ARBA00005037"/>
    </source>
</evidence>
<dbReference type="PANTHER" id="PTHR10851">
    <property type="entry name" value="PYRIDOXINE-5-PHOSPHATE OXIDASE"/>
    <property type="match status" value="1"/>
</dbReference>
<dbReference type="Gene3D" id="2.30.110.10">
    <property type="entry name" value="Electron Transport, Fmn-binding Protein, Chain A"/>
    <property type="match status" value="1"/>
</dbReference>
<comment type="similarity">
    <text evidence="3 9">Belongs to the pyridoxamine 5'-phosphate oxidase family.</text>
</comment>
<dbReference type="GO" id="GO:0008615">
    <property type="term" value="P:pyridoxine biosynthetic process"/>
    <property type="evidence" value="ECO:0007669"/>
    <property type="project" value="UniProtKB-UniRule"/>
</dbReference>
<dbReference type="GO" id="GO:0004733">
    <property type="term" value="F:pyridoxamine phosphate oxidase activity"/>
    <property type="evidence" value="ECO:0007669"/>
    <property type="project" value="UniProtKB-UniRule"/>
</dbReference>
<accession>A0A2W7S693</accession>
<dbReference type="NCBIfam" id="TIGR00558">
    <property type="entry name" value="pdxH"/>
    <property type="match status" value="1"/>
</dbReference>
<feature type="binding site" evidence="9 10">
    <location>
        <position position="67"/>
    </location>
    <ligand>
        <name>substrate</name>
    </ligand>
</feature>
<sequence>MRLDIANIRKDYKLQSLNESDCANNPFDQFEKWWQQAIHSEIEEVNAMTLATATKTGLPSARIVLLKDYSKDGFVFFTNYNSHKGHELAENPHAALVFFWKELERQIRIEGIVEKASVEESDTYFQQRPEGSRIGAWASPQSRIIKNREELELAVQKFTQQYEGGFIPRPDFWGGYCVKPVMMEFWQGRSNRLHDRIQYNLQANGSWEKVRLAP</sequence>
<dbReference type="EMBL" id="QKZV01000004">
    <property type="protein sequence ID" value="PZX62757.1"/>
    <property type="molecule type" value="Genomic_DNA"/>
</dbReference>
<dbReference type="PROSITE" id="PS01064">
    <property type="entry name" value="PYRIDOX_OXIDASE"/>
    <property type="match status" value="1"/>
</dbReference>
<feature type="binding site" evidence="9 11">
    <location>
        <begin position="77"/>
        <end position="78"/>
    </location>
    <ligand>
        <name>FMN</name>
        <dbReference type="ChEBI" id="CHEBI:58210"/>
    </ligand>
</feature>
<dbReference type="UniPathway" id="UPA01068">
    <property type="reaction ID" value="UER00304"/>
</dbReference>
<keyword evidence="6 9" id="KW-0288">FMN</keyword>
<evidence type="ECO:0000256" key="6">
    <source>
        <dbReference type="ARBA" id="ARBA00022643"/>
    </source>
</evidence>